<dbReference type="PANTHER" id="PTHR33692">
    <property type="entry name" value="RIBOSOME MATURATION FACTOR RIMM"/>
    <property type="match status" value="1"/>
</dbReference>
<dbReference type="HAMAP" id="MF_00014">
    <property type="entry name" value="Ribosome_mat_RimM"/>
    <property type="match status" value="1"/>
</dbReference>
<reference evidence="9" key="1">
    <citation type="submission" date="2021-03" db="EMBL/GenBank/DDBJ databases">
        <title>Genome sequencing and assembly of Tianweitania sediminis.</title>
        <authorList>
            <person name="Chhetri G."/>
        </authorList>
    </citation>
    <scope>NUCLEOTIDE SEQUENCE</scope>
    <source>
        <strain evidence="9">Z8</strain>
    </source>
</reference>
<comment type="similarity">
    <text evidence="5">Belongs to the RimM family.</text>
</comment>
<protein>
    <recommendedName>
        <fullName evidence="5">Ribosome maturation factor RimM</fullName>
    </recommendedName>
</protein>
<comment type="domain">
    <text evidence="5">The PRC barrel domain binds ribosomal protein uS19.</text>
</comment>
<dbReference type="Pfam" id="PF01782">
    <property type="entry name" value="RimM"/>
    <property type="match status" value="1"/>
</dbReference>
<evidence type="ECO:0000256" key="4">
    <source>
        <dbReference type="ARBA" id="ARBA00023186"/>
    </source>
</evidence>
<evidence type="ECO:0000259" key="7">
    <source>
        <dbReference type="Pfam" id="PF01782"/>
    </source>
</evidence>
<dbReference type="InterPro" id="IPR056792">
    <property type="entry name" value="PRC_RimM"/>
</dbReference>
<dbReference type="PANTHER" id="PTHR33692:SF1">
    <property type="entry name" value="RIBOSOME MATURATION FACTOR RIMM"/>
    <property type="match status" value="1"/>
</dbReference>
<dbReference type="InterPro" id="IPR011033">
    <property type="entry name" value="PRC_barrel-like_sf"/>
</dbReference>
<dbReference type="AlphaFoldDB" id="A0A8J7UHG6"/>
<keyword evidence="1 5" id="KW-0963">Cytoplasm</keyword>
<gene>
    <name evidence="5 9" type="primary">rimM</name>
    <name evidence="9" type="ORF">J5Y06_03870</name>
</gene>
<keyword evidence="2 5" id="KW-0690">Ribosome biogenesis</keyword>
<dbReference type="InterPro" id="IPR009000">
    <property type="entry name" value="Transl_B-barrel_sf"/>
</dbReference>
<keyword evidence="10" id="KW-1185">Reference proteome</keyword>
<name>A0A8J7UHG6_9HYPH</name>
<dbReference type="Gene3D" id="2.30.30.240">
    <property type="entry name" value="PRC-barrel domain"/>
    <property type="match status" value="1"/>
</dbReference>
<dbReference type="GO" id="GO:0043022">
    <property type="term" value="F:ribosome binding"/>
    <property type="evidence" value="ECO:0007669"/>
    <property type="project" value="InterPro"/>
</dbReference>
<organism evidence="9 10">
    <name type="scientific">Tianweitania sediminis</name>
    <dbReference type="NCBI Taxonomy" id="1502156"/>
    <lineage>
        <taxon>Bacteria</taxon>
        <taxon>Pseudomonadati</taxon>
        <taxon>Pseudomonadota</taxon>
        <taxon>Alphaproteobacteria</taxon>
        <taxon>Hyphomicrobiales</taxon>
        <taxon>Phyllobacteriaceae</taxon>
        <taxon>Tianweitania</taxon>
    </lineage>
</organism>
<comment type="caution">
    <text evidence="9">The sequence shown here is derived from an EMBL/GenBank/DDBJ whole genome shotgun (WGS) entry which is preliminary data.</text>
</comment>
<feature type="domain" description="RimM N-terminal" evidence="7">
    <location>
        <begin position="10"/>
        <end position="86"/>
    </location>
</feature>
<dbReference type="Gene3D" id="2.40.30.60">
    <property type="entry name" value="RimM"/>
    <property type="match status" value="1"/>
</dbReference>
<evidence type="ECO:0000256" key="6">
    <source>
        <dbReference type="SAM" id="MobiDB-lite"/>
    </source>
</evidence>
<dbReference type="EMBL" id="JAGIYY010000001">
    <property type="protein sequence ID" value="MBP0437793.1"/>
    <property type="molecule type" value="Genomic_DNA"/>
</dbReference>
<comment type="function">
    <text evidence="5">An accessory protein needed during the final step in the assembly of 30S ribosomal subunit, possibly for assembly of the head region. Essential for efficient processing of 16S rRNA. May be needed both before and after RbfA during the maturation of 16S rRNA. It has affinity for free ribosomal 30S subunits but not for 70S ribosomes.</text>
</comment>
<dbReference type="NCBIfam" id="TIGR02273">
    <property type="entry name" value="16S_RimM"/>
    <property type="match status" value="1"/>
</dbReference>
<evidence type="ECO:0000259" key="8">
    <source>
        <dbReference type="Pfam" id="PF24986"/>
    </source>
</evidence>
<dbReference type="RefSeq" id="WP_209333768.1">
    <property type="nucleotide sequence ID" value="NZ_JAGIYY010000001.1"/>
</dbReference>
<proteinExistence type="inferred from homology"/>
<dbReference type="SUPFAM" id="SSF50447">
    <property type="entry name" value="Translation proteins"/>
    <property type="match status" value="1"/>
</dbReference>
<evidence type="ECO:0000256" key="2">
    <source>
        <dbReference type="ARBA" id="ARBA00022517"/>
    </source>
</evidence>
<dbReference type="InterPro" id="IPR011961">
    <property type="entry name" value="RimM"/>
</dbReference>
<evidence type="ECO:0000256" key="3">
    <source>
        <dbReference type="ARBA" id="ARBA00022552"/>
    </source>
</evidence>
<dbReference type="InterPro" id="IPR036976">
    <property type="entry name" value="RimM_N_sf"/>
</dbReference>
<feature type="region of interest" description="Disordered" evidence="6">
    <location>
        <begin position="164"/>
        <end position="183"/>
    </location>
</feature>
<dbReference type="GO" id="GO:0006364">
    <property type="term" value="P:rRNA processing"/>
    <property type="evidence" value="ECO:0007669"/>
    <property type="project" value="UniProtKB-UniRule"/>
</dbReference>
<dbReference type="SUPFAM" id="SSF50346">
    <property type="entry name" value="PRC-barrel domain"/>
    <property type="match status" value="1"/>
</dbReference>
<accession>A0A8J7UHG6</accession>
<evidence type="ECO:0000313" key="10">
    <source>
        <dbReference type="Proteomes" id="UP000666240"/>
    </source>
</evidence>
<dbReference type="Pfam" id="PF24986">
    <property type="entry name" value="PRC_RimM"/>
    <property type="match status" value="1"/>
</dbReference>
<sequence length="183" mass="19337">MSDSKYINLAVVGAAHGIKGEVRVKTFTGDPLALGDYGPLRTQTGQELVVAQVRPAKDVVIVRFKGVETRNDAEALNGTELLVLRDKLPEPEEDEFYHVDLIGLRVETASGEPVGTIAAIHDFGAGEMLEVKRPGAKPALVPFTQAAVPTVDIKTGVVQVEPIAAGLVDDEDDGDAGRPDGEG</sequence>
<dbReference type="InterPro" id="IPR002676">
    <property type="entry name" value="RimM_N"/>
</dbReference>
<dbReference type="Proteomes" id="UP000666240">
    <property type="component" value="Unassembled WGS sequence"/>
</dbReference>
<keyword evidence="3 5" id="KW-0698">rRNA processing</keyword>
<evidence type="ECO:0000256" key="1">
    <source>
        <dbReference type="ARBA" id="ARBA00022490"/>
    </source>
</evidence>
<feature type="domain" description="Ribosome maturation factor RimM PRC barrel" evidence="8">
    <location>
        <begin position="99"/>
        <end position="162"/>
    </location>
</feature>
<comment type="subunit">
    <text evidence="5">Binds ribosomal protein uS19.</text>
</comment>
<dbReference type="GO" id="GO:0005737">
    <property type="term" value="C:cytoplasm"/>
    <property type="evidence" value="ECO:0007669"/>
    <property type="project" value="UniProtKB-SubCell"/>
</dbReference>
<evidence type="ECO:0000313" key="9">
    <source>
        <dbReference type="EMBL" id="MBP0437793.1"/>
    </source>
</evidence>
<dbReference type="GO" id="GO:0042274">
    <property type="term" value="P:ribosomal small subunit biogenesis"/>
    <property type="evidence" value="ECO:0007669"/>
    <property type="project" value="UniProtKB-UniRule"/>
</dbReference>
<keyword evidence="4 5" id="KW-0143">Chaperone</keyword>
<evidence type="ECO:0000256" key="5">
    <source>
        <dbReference type="HAMAP-Rule" id="MF_00014"/>
    </source>
</evidence>
<comment type="subcellular location">
    <subcellularLocation>
        <location evidence="5">Cytoplasm</location>
    </subcellularLocation>
</comment>
<dbReference type="GO" id="GO:0005840">
    <property type="term" value="C:ribosome"/>
    <property type="evidence" value="ECO:0007669"/>
    <property type="project" value="InterPro"/>
</dbReference>